<feature type="non-terminal residue" evidence="1">
    <location>
        <position position="1"/>
    </location>
</feature>
<evidence type="ECO:0000313" key="2">
    <source>
        <dbReference type="Proteomes" id="UP001159427"/>
    </source>
</evidence>
<reference evidence="1 2" key="1">
    <citation type="submission" date="2022-05" db="EMBL/GenBank/DDBJ databases">
        <authorList>
            <consortium name="Genoscope - CEA"/>
            <person name="William W."/>
        </authorList>
    </citation>
    <scope>NUCLEOTIDE SEQUENCE [LARGE SCALE GENOMIC DNA]</scope>
</reference>
<keyword evidence="2" id="KW-1185">Reference proteome</keyword>
<protein>
    <recommendedName>
        <fullName evidence="3">Amine oxidase domain-containing protein</fullName>
    </recommendedName>
</protein>
<organism evidence="1 2">
    <name type="scientific">Porites evermanni</name>
    <dbReference type="NCBI Taxonomy" id="104178"/>
    <lineage>
        <taxon>Eukaryota</taxon>
        <taxon>Metazoa</taxon>
        <taxon>Cnidaria</taxon>
        <taxon>Anthozoa</taxon>
        <taxon>Hexacorallia</taxon>
        <taxon>Scleractinia</taxon>
        <taxon>Fungiina</taxon>
        <taxon>Poritidae</taxon>
        <taxon>Porites</taxon>
    </lineage>
</organism>
<proteinExistence type="predicted"/>
<accession>A0ABN8RDE7</accession>
<evidence type="ECO:0008006" key="3">
    <source>
        <dbReference type="Google" id="ProtNLM"/>
    </source>
</evidence>
<comment type="caution">
    <text evidence="1">The sequence shown here is derived from an EMBL/GenBank/DDBJ whole genome shotgun (WGS) entry which is preliminary data.</text>
</comment>
<dbReference type="Proteomes" id="UP001159427">
    <property type="component" value="Unassembled WGS sequence"/>
</dbReference>
<gene>
    <name evidence="1" type="ORF">PEVE_00010843</name>
</gene>
<dbReference type="EMBL" id="CALNXI010001777">
    <property type="protein sequence ID" value="CAH3176833.1"/>
    <property type="molecule type" value="Genomic_DNA"/>
</dbReference>
<name>A0ABN8RDE7_9CNID</name>
<evidence type="ECO:0000313" key="1">
    <source>
        <dbReference type="EMBL" id="CAH3176833.1"/>
    </source>
</evidence>
<sequence length="161" mass="18887">NYNIDFKISNERGELELGVGIGVISEVYTLFWNELSISVTIGDRERVPFVRHDHFVEEWESVRRILMKGFKSVSYFPTFLSNAFLCYCLFGNQLNDFLERYQRRKVVNNKNIGKVTLKISKQELVQKPHLIIVALHPFLKQLPKNSQFQSIPVIKAFYDSR</sequence>